<accession>A0AAV5SCP5</accession>
<protein>
    <submittedName>
        <fullName evidence="2">Uncharacterized protein</fullName>
    </submittedName>
</protein>
<reference evidence="2" key="1">
    <citation type="submission" date="2023-10" db="EMBL/GenBank/DDBJ databases">
        <title>Genome assembly of Pristionchus species.</title>
        <authorList>
            <person name="Yoshida K."/>
            <person name="Sommer R.J."/>
        </authorList>
    </citation>
    <scope>NUCLEOTIDE SEQUENCE</scope>
    <source>
        <strain evidence="2">RS0144</strain>
    </source>
</reference>
<evidence type="ECO:0000256" key="1">
    <source>
        <dbReference type="SAM" id="MobiDB-lite"/>
    </source>
</evidence>
<proteinExistence type="predicted"/>
<feature type="compositionally biased region" description="Basic residues" evidence="1">
    <location>
        <begin position="1"/>
        <end position="12"/>
    </location>
</feature>
<evidence type="ECO:0000313" key="2">
    <source>
        <dbReference type="EMBL" id="GMS79124.1"/>
    </source>
</evidence>
<evidence type="ECO:0000313" key="3">
    <source>
        <dbReference type="Proteomes" id="UP001432027"/>
    </source>
</evidence>
<gene>
    <name evidence="2" type="ORF">PENTCL1PPCAC_1299</name>
</gene>
<organism evidence="2 3">
    <name type="scientific">Pristionchus entomophagus</name>
    <dbReference type="NCBI Taxonomy" id="358040"/>
    <lineage>
        <taxon>Eukaryota</taxon>
        <taxon>Metazoa</taxon>
        <taxon>Ecdysozoa</taxon>
        <taxon>Nematoda</taxon>
        <taxon>Chromadorea</taxon>
        <taxon>Rhabditida</taxon>
        <taxon>Rhabditina</taxon>
        <taxon>Diplogasteromorpha</taxon>
        <taxon>Diplogasteroidea</taxon>
        <taxon>Neodiplogasteridae</taxon>
        <taxon>Pristionchus</taxon>
    </lineage>
</organism>
<keyword evidence="3" id="KW-1185">Reference proteome</keyword>
<feature type="non-terminal residue" evidence="2">
    <location>
        <position position="133"/>
    </location>
</feature>
<name>A0AAV5SCP5_9BILA</name>
<feature type="region of interest" description="Disordered" evidence="1">
    <location>
        <begin position="1"/>
        <end position="29"/>
    </location>
</feature>
<sequence length="133" mass="15305">SSRRAHHLPHHRASLEPIGQPHKVDEKELKKDHHELVAHPGPKKHDKKIPDAGETCAAYTVFENDNVKGNAQLAECQWVLVRRRASCKCWGRLPLRRNERRKRAERAGNRSKSPGRMLVMGSERSKINHYSQI</sequence>
<dbReference type="AlphaFoldDB" id="A0AAV5SCP5"/>
<feature type="non-terminal residue" evidence="2">
    <location>
        <position position="1"/>
    </location>
</feature>
<dbReference type="Proteomes" id="UP001432027">
    <property type="component" value="Unassembled WGS sequence"/>
</dbReference>
<dbReference type="EMBL" id="BTSX01000001">
    <property type="protein sequence ID" value="GMS79124.1"/>
    <property type="molecule type" value="Genomic_DNA"/>
</dbReference>
<comment type="caution">
    <text evidence="2">The sequence shown here is derived from an EMBL/GenBank/DDBJ whole genome shotgun (WGS) entry which is preliminary data.</text>
</comment>